<accession>K1TY93</accession>
<protein>
    <submittedName>
        <fullName evidence="1">DNA methylase</fullName>
    </submittedName>
</protein>
<dbReference type="GO" id="GO:0032259">
    <property type="term" value="P:methylation"/>
    <property type="evidence" value="ECO:0007669"/>
    <property type="project" value="UniProtKB-KW"/>
</dbReference>
<dbReference type="AlphaFoldDB" id="K1TY93"/>
<keyword evidence="1" id="KW-0808">Transferase</keyword>
<dbReference type="GO" id="GO:0008168">
    <property type="term" value="F:methyltransferase activity"/>
    <property type="evidence" value="ECO:0007669"/>
    <property type="project" value="UniProtKB-KW"/>
</dbReference>
<proteinExistence type="predicted"/>
<evidence type="ECO:0000313" key="1">
    <source>
        <dbReference type="EMBL" id="EKC78017.1"/>
    </source>
</evidence>
<name>K1TY93_9ZZZZ</name>
<organism evidence="1">
    <name type="scientific">human gut metagenome</name>
    <dbReference type="NCBI Taxonomy" id="408170"/>
    <lineage>
        <taxon>unclassified sequences</taxon>
        <taxon>metagenomes</taxon>
        <taxon>organismal metagenomes</taxon>
    </lineage>
</organism>
<dbReference type="EMBL" id="AJWZ01000055">
    <property type="protein sequence ID" value="EKC78017.1"/>
    <property type="molecule type" value="Genomic_DNA"/>
</dbReference>
<gene>
    <name evidence="1" type="ORF">OBE_00078</name>
</gene>
<keyword evidence="1" id="KW-0489">Methyltransferase</keyword>
<comment type="caution">
    <text evidence="1">The sequence shown here is derived from an EMBL/GenBank/DDBJ whole genome shotgun (WGS) entry which is preliminary data.</text>
</comment>
<sequence>MDAIRTLKQIESENRLATPEEQKVLSKFVGWGGLSQAFDEGNAGWSKEYAELKELLSDEEYSAARATVNNAFYTSPEIAMCMNSALVQFGFRGGNVLEPS</sequence>
<feature type="non-terminal residue" evidence="1">
    <location>
        <position position="100"/>
    </location>
</feature>
<reference evidence="1" key="1">
    <citation type="journal article" date="2013" name="Environ. Microbiol.">
        <title>Microbiota from the distal guts of lean and obese adolescents exhibit partial functional redundancy besides clear differences in community structure.</title>
        <authorList>
            <person name="Ferrer M."/>
            <person name="Ruiz A."/>
            <person name="Lanza F."/>
            <person name="Haange S.B."/>
            <person name="Oberbach A."/>
            <person name="Till H."/>
            <person name="Bargiela R."/>
            <person name="Campoy C."/>
            <person name="Segura M.T."/>
            <person name="Richter M."/>
            <person name="von Bergen M."/>
            <person name="Seifert J."/>
            <person name="Suarez A."/>
        </authorList>
    </citation>
    <scope>NUCLEOTIDE SEQUENCE</scope>
</reference>